<evidence type="ECO:0000313" key="7">
    <source>
        <dbReference type="EMBL" id="KLP91656.1"/>
    </source>
</evidence>
<dbReference type="InterPro" id="IPR050263">
    <property type="entry name" value="Bact_Fimbrial_Adh_Pro"/>
</dbReference>
<reference evidence="7 11" key="1">
    <citation type="submission" date="2015-06" db="EMBL/GenBank/DDBJ databases">
        <authorList>
            <person name="Adams M."/>
            <person name="Sutton G."/>
            <person name="Nelson K."/>
            <person name="Bonomo R."/>
            <person name="McCorrison J."/>
            <person name="Sanka R."/>
            <person name="Brinkac L."/>
            <person name="Nierman W."/>
        </authorList>
    </citation>
    <scope>NUCLEOTIDE SEQUENCE [LARGE SCALE GENOMIC DNA]</scope>
    <source>
        <strain evidence="7 11">GN02692</strain>
    </source>
</reference>
<dbReference type="PANTHER" id="PTHR33420">
    <property type="entry name" value="FIMBRIAL SUBUNIT ELFA-RELATED"/>
    <property type="match status" value="1"/>
</dbReference>
<dbReference type="KEGG" id="ern:BFV67_18175"/>
<dbReference type="Gene3D" id="2.60.40.1090">
    <property type="entry name" value="Fimbrial-type adhesion domain"/>
    <property type="match status" value="1"/>
</dbReference>
<evidence type="ECO:0000313" key="8">
    <source>
        <dbReference type="EMBL" id="MBU3766470.1"/>
    </source>
</evidence>
<dbReference type="EMBL" id="JAFKCP010000003">
    <property type="protein sequence ID" value="MBU3766470.1"/>
    <property type="molecule type" value="Genomic_DNA"/>
</dbReference>
<dbReference type="Proteomes" id="UP000036013">
    <property type="component" value="Unassembled WGS sequence"/>
</dbReference>
<name>A0A1S2AEJ9_9ENTR</name>
<evidence type="ECO:0000256" key="5">
    <source>
        <dbReference type="SAM" id="SignalP"/>
    </source>
</evidence>
<reference evidence="10 13" key="3">
    <citation type="submission" date="2018-10" db="EMBL/GenBank/DDBJ databases">
        <authorList>
            <person name="Vanduin D."/>
            <person name="Fouts D."/>
            <person name="Wright M."/>
            <person name="Sutton G."/>
            <person name="Nguyen K."/>
            <person name="Kreiswirth B."/>
            <person name="Chen L."/>
            <person name="Rojas L."/>
            <person name="Hujer A."/>
            <person name="Hujer K."/>
            <person name="Bonomo R."/>
            <person name="Adams M."/>
        </authorList>
    </citation>
    <scope>NUCLEOTIDE SEQUENCE [LARGE SCALE GENOMIC DNA]</scope>
    <source>
        <strain evidence="10 13">CRK0054</strain>
    </source>
</reference>
<comment type="subcellular location">
    <subcellularLocation>
        <location evidence="1">Fimbrium</location>
    </subcellularLocation>
</comment>
<sequence length="190" mass="19537">MELSMNKYLKIGLFTILAGAGSAAAAEDGTITFDGTISDATCIITGGDAQGESTSPDFTVHLPSVSTTALATAGQRAGDTPFFIKLSGSNCTNNKVASVFFELAQSTNINTATGNLKNTVTTGGADKVEIGLLDSSKAVLDLNTANNNPKTAVISGNTARFDYWAQYVATGGAATAGKVTTDVIYSIKYQ</sequence>
<dbReference type="AlphaFoldDB" id="A0A1S2AEJ9"/>
<comment type="caution">
    <text evidence="7">The sequence shown here is derived from an EMBL/GenBank/DDBJ whole genome shotgun (WGS) entry which is preliminary data.</text>
</comment>
<gene>
    <name evidence="7" type="ORF">ABF77_18925</name>
    <name evidence="10" type="ORF">B9059_024300</name>
    <name evidence="9" type="ORF">DXF87_10705</name>
    <name evidence="8" type="ORF">J0A64_07650</name>
</gene>
<evidence type="ECO:0000313" key="9">
    <source>
        <dbReference type="EMBL" id="RDT59897.1"/>
    </source>
</evidence>
<evidence type="ECO:0000313" key="11">
    <source>
        <dbReference type="Proteomes" id="UP000036013"/>
    </source>
</evidence>
<evidence type="ECO:0000313" key="14">
    <source>
        <dbReference type="Proteomes" id="UP000813349"/>
    </source>
</evidence>
<organism evidence="7 11">
    <name type="scientific">Enterobacter roggenkampii</name>
    <dbReference type="NCBI Taxonomy" id="1812935"/>
    <lineage>
        <taxon>Bacteria</taxon>
        <taxon>Pseudomonadati</taxon>
        <taxon>Pseudomonadota</taxon>
        <taxon>Gammaproteobacteria</taxon>
        <taxon>Enterobacterales</taxon>
        <taxon>Enterobacteriaceae</taxon>
        <taxon>Enterobacter</taxon>
        <taxon>Enterobacter cloacae complex</taxon>
    </lineage>
</organism>
<evidence type="ECO:0000256" key="2">
    <source>
        <dbReference type="ARBA" id="ARBA00006671"/>
    </source>
</evidence>
<dbReference type="GO" id="GO:0043709">
    <property type="term" value="P:cell adhesion involved in single-species biofilm formation"/>
    <property type="evidence" value="ECO:0007669"/>
    <property type="project" value="TreeGrafter"/>
</dbReference>
<reference evidence="9 12" key="2">
    <citation type="submission" date="2018-07" db="EMBL/GenBank/DDBJ databases">
        <title>The use of a cohorting ward and systematic surveillance cultures for the control of a Klebsiella pneumoniae carbapenemase (KPC)-producing Enterobacteriaceae outbreak.</title>
        <authorList>
            <person name="Doi Y."/>
        </authorList>
    </citation>
    <scope>NUCLEOTIDE SEQUENCE [LARGE SCALE GENOMIC DNA]</scope>
    <source>
        <strain evidence="9 12">1-RC-17-04017</strain>
    </source>
</reference>
<dbReference type="GO" id="GO:0009289">
    <property type="term" value="C:pilus"/>
    <property type="evidence" value="ECO:0007669"/>
    <property type="project" value="UniProtKB-SubCell"/>
</dbReference>
<feature type="domain" description="Fimbrial-type adhesion" evidence="6">
    <location>
        <begin position="31"/>
        <end position="190"/>
    </location>
</feature>
<dbReference type="SUPFAM" id="SSF49401">
    <property type="entry name" value="Bacterial adhesins"/>
    <property type="match status" value="1"/>
</dbReference>
<dbReference type="Proteomes" id="UP000813349">
    <property type="component" value="Unassembled WGS sequence"/>
</dbReference>
<dbReference type="Pfam" id="PF00419">
    <property type="entry name" value="Fimbrial"/>
    <property type="match status" value="1"/>
</dbReference>
<protein>
    <submittedName>
        <fullName evidence="7">F17 fimbrial protein</fullName>
    </submittedName>
    <submittedName>
        <fullName evidence="8">Type 1 fimbrial protein</fullName>
    </submittedName>
</protein>
<evidence type="ECO:0000256" key="1">
    <source>
        <dbReference type="ARBA" id="ARBA00004561"/>
    </source>
</evidence>
<evidence type="ECO:0000313" key="10">
    <source>
        <dbReference type="EMBL" id="RNT33403.1"/>
    </source>
</evidence>
<evidence type="ECO:0000313" key="12">
    <source>
        <dbReference type="Proteomes" id="UP000255291"/>
    </source>
</evidence>
<keyword evidence="4" id="KW-0281">Fimbrium</keyword>
<accession>A0A0F0V040</accession>
<keyword evidence="3 5" id="KW-0732">Signal</keyword>
<feature type="chain" id="PRO_5015069633" evidence="5">
    <location>
        <begin position="26"/>
        <end position="190"/>
    </location>
</feature>
<evidence type="ECO:0000259" key="6">
    <source>
        <dbReference type="Pfam" id="PF00419"/>
    </source>
</evidence>
<dbReference type="Proteomes" id="UP000255291">
    <property type="component" value="Unassembled WGS sequence"/>
</dbReference>
<dbReference type="EMBL" id="QRBW01000017">
    <property type="protein sequence ID" value="RDT59897.1"/>
    <property type="molecule type" value="Genomic_DNA"/>
</dbReference>
<dbReference type="InterPro" id="IPR000259">
    <property type="entry name" value="Adhesion_dom_fimbrial"/>
</dbReference>
<proteinExistence type="inferred from homology"/>
<reference evidence="8 14" key="4">
    <citation type="journal article" date="2021" name="Clin. Infect. Dis.">
        <title>Rapid development of cefiderocol resistance in carbapenem-resistant Enterobacter cloacae during therapy is associated with heterogeneous mutations in the catecholate siderophore receptor cira.</title>
        <authorList>
            <person name="Klein S."/>
            <person name="Boutin S."/>
            <person name="Kocer K."/>
            <person name="Fiedler M.O."/>
            <person name="Storzinger D."/>
            <person name="Weigand M.A."/>
            <person name="Tan B."/>
            <person name="Richter D."/>
            <person name="Rupp C."/>
            <person name="Mieth M."/>
            <person name="Mehrabi A."/>
            <person name="Hackert T."/>
            <person name="Zimmermann S."/>
            <person name="Heeg K."/>
            <person name="Nurjadi D."/>
        </authorList>
    </citation>
    <scope>NUCLEOTIDE SEQUENCE [LARGE SCALE GENOMIC DNA]</scope>
    <source>
        <strain evidence="8 14">BK34275</strain>
    </source>
</reference>
<dbReference type="EMBL" id="LEDI01000106">
    <property type="protein sequence ID" value="KLP91656.1"/>
    <property type="molecule type" value="Genomic_DNA"/>
</dbReference>
<dbReference type="EMBL" id="NEYZ02000098">
    <property type="protein sequence ID" value="RNT33403.1"/>
    <property type="molecule type" value="Genomic_DNA"/>
</dbReference>
<dbReference type="Proteomes" id="UP000286098">
    <property type="component" value="Unassembled WGS sequence"/>
</dbReference>
<evidence type="ECO:0000313" key="13">
    <source>
        <dbReference type="Proteomes" id="UP000286098"/>
    </source>
</evidence>
<comment type="similarity">
    <text evidence="2">Belongs to the fimbrial protein family.</text>
</comment>
<evidence type="ECO:0000256" key="4">
    <source>
        <dbReference type="ARBA" id="ARBA00023263"/>
    </source>
</evidence>
<evidence type="ECO:0000256" key="3">
    <source>
        <dbReference type="ARBA" id="ARBA00022729"/>
    </source>
</evidence>
<dbReference type="InterPro" id="IPR036937">
    <property type="entry name" value="Adhesion_dom_fimbrial_sf"/>
</dbReference>
<dbReference type="InterPro" id="IPR008966">
    <property type="entry name" value="Adhesion_dom_sf"/>
</dbReference>
<feature type="signal peptide" evidence="5">
    <location>
        <begin position="1"/>
        <end position="25"/>
    </location>
</feature>
<dbReference type="OrthoDB" id="8656135at2"/>
<accession>A0A1S2AEJ9</accession>
<dbReference type="PANTHER" id="PTHR33420:SF3">
    <property type="entry name" value="FIMBRIAL SUBUNIT ELFA"/>
    <property type="match status" value="1"/>
</dbReference>